<evidence type="ECO:0000259" key="5">
    <source>
        <dbReference type="Pfam" id="PF04542"/>
    </source>
</evidence>
<dbReference type="AlphaFoldDB" id="A0A4Q7MLW4"/>
<keyword evidence="4" id="KW-0804">Transcription</keyword>
<evidence type="ECO:0000313" key="7">
    <source>
        <dbReference type="EMBL" id="RZS69385.1"/>
    </source>
</evidence>
<reference evidence="7 8" key="1">
    <citation type="submission" date="2019-02" db="EMBL/GenBank/DDBJ databases">
        <title>Genomic Encyclopedia of Type Strains, Phase IV (KMG-IV): sequencing the most valuable type-strain genomes for metagenomic binning, comparative biology and taxonomic classification.</title>
        <authorList>
            <person name="Goeker M."/>
        </authorList>
    </citation>
    <scope>NUCLEOTIDE SEQUENCE [LARGE SCALE GENOMIC DNA]</scope>
    <source>
        <strain evidence="7 8">DSM 18116</strain>
    </source>
</reference>
<keyword evidence="2" id="KW-0805">Transcription regulation</keyword>
<organism evidence="7 8">
    <name type="scientific">Pseudobacter ginsenosidimutans</name>
    <dbReference type="NCBI Taxonomy" id="661488"/>
    <lineage>
        <taxon>Bacteria</taxon>
        <taxon>Pseudomonadati</taxon>
        <taxon>Bacteroidota</taxon>
        <taxon>Chitinophagia</taxon>
        <taxon>Chitinophagales</taxon>
        <taxon>Chitinophagaceae</taxon>
        <taxon>Pseudobacter</taxon>
    </lineage>
</organism>
<evidence type="ECO:0000313" key="8">
    <source>
        <dbReference type="Proteomes" id="UP000293874"/>
    </source>
</evidence>
<evidence type="ECO:0000259" key="6">
    <source>
        <dbReference type="Pfam" id="PF08281"/>
    </source>
</evidence>
<dbReference type="InterPro" id="IPR014327">
    <property type="entry name" value="RNA_pol_sigma70_bacteroid"/>
</dbReference>
<evidence type="ECO:0000256" key="3">
    <source>
        <dbReference type="ARBA" id="ARBA00023082"/>
    </source>
</evidence>
<dbReference type="SUPFAM" id="SSF88946">
    <property type="entry name" value="Sigma2 domain of RNA polymerase sigma factors"/>
    <property type="match status" value="1"/>
</dbReference>
<feature type="domain" description="RNA polymerase sigma factor 70 region 4 type 2" evidence="6">
    <location>
        <begin position="123"/>
        <end position="173"/>
    </location>
</feature>
<keyword evidence="8" id="KW-1185">Reference proteome</keyword>
<dbReference type="InterPro" id="IPR007627">
    <property type="entry name" value="RNA_pol_sigma70_r2"/>
</dbReference>
<dbReference type="Pfam" id="PF04542">
    <property type="entry name" value="Sigma70_r2"/>
    <property type="match status" value="1"/>
</dbReference>
<protein>
    <submittedName>
        <fullName evidence="7">RNA polymerase sigma-70 factor (ECF subfamily)</fullName>
    </submittedName>
</protein>
<dbReference type="Gene3D" id="1.10.10.10">
    <property type="entry name" value="Winged helix-like DNA-binding domain superfamily/Winged helix DNA-binding domain"/>
    <property type="match status" value="1"/>
</dbReference>
<dbReference type="InterPro" id="IPR039425">
    <property type="entry name" value="RNA_pol_sigma-70-like"/>
</dbReference>
<dbReference type="Pfam" id="PF08281">
    <property type="entry name" value="Sigma70_r4_2"/>
    <property type="match status" value="1"/>
</dbReference>
<dbReference type="GO" id="GO:0006352">
    <property type="term" value="P:DNA-templated transcription initiation"/>
    <property type="evidence" value="ECO:0007669"/>
    <property type="project" value="InterPro"/>
</dbReference>
<evidence type="ECO:0000256" key="2">
    <source>
        <dbReference type="ARBA" id="ARBA00023015"/>
    </source>
</evidence>
<dbReference type="InterPro" id="IPR013325">
    <property type="entry name" value="RNA_pol_sigma_r2"/>
</dbReference>
<dbReference type="InterPro" id="IPR036388">
    <property type="entry name" value="WH-like_DNA-bd_sf"/>
</dbReference>
<dbReference type="NCBIfam" id="TIGR02937">
    <property type="entry name" value="sigma70-ECF"/>
    <property type="match status" value="1"/>
</dbReference>
<gene>
    <name evidence="7" type="ORF">EV199_5222</name>
</gene>
<comment type="similarity">
    <text evidence="1">Belongs to the sigma-70 factor family. ECF subfamily.</text>
</comment>
<proteinExistence type="inferred from homology"/>
<evidence type="ECO:0000256" key="4">
    <source>
        <dbReference type="ARBA" id="ARBA00023163"/>
    </source>
</evidence>
<dbReference type="EMBL" id="SGXA01000003">
    <property type="protein sequence ID" value="RZS69385.1"/>
    <property type="molecule type" value="Genomic_DNA"/>
</dbReference>
<name>A0A4Q7MLW4_9BACT</name>
<dbReference type="OrthoDB" id="659577at2"/>
<dbReference type="Gene3D" id="1.10.1740.10">
    <property type="match status" value="1"/>
</dbReference>
<dbReference type="NCBIfam" id="TIGR02985">
    <property type="entry name" value="Sig70_bacteroi1"/>
    <property type="match status" value="1"/>
</dbReference>
<evidence type="ECO:0000256" key="1">
    <source>
        <dbReference type="ARBA" id="ARBA00010641"/>
    </source>
</evidence>
<dbReference type="GO" id="GO:0003677">
    <property type="term" value="F:DNA binding"/>
    <property type="evidence" value="ECO:0007669"/>
    <property type="project" value="InterPro"/>
</dbReference>
<accession>A0A4Q7MLW4</accession>
<dbReference type="InterPro" id="IPR013249">
    <property type="entry name" value="RNA_pol_sigma70_r4_t2"/>
</dbReference>
<dbReference type="CDD" id="cd06171">
    <property type="entry name" value="Sigma70_r4"/>
    <property type="match status" value="1"/>
</dbReference>
<dbReference type="InterPro" id="IPR013324">
    <property type="entry name" value="RNA_pol_sigma_r3/r4-like"/>
</dbReference>
<dbReference type="PANTHER" id="PTHR43133:SF46">
    <property type="entry name" value="RNA POLYMERASE SIGMA-70 FACTOR ECF SUBFAMILY"/>
    <property type="match status" value="1"/>
</dbReference>
<dbReference type="RefSeq" id="WP_130543720.1">
    <property type="nucleotide sequence ID" value="NZ_CP042431.1"/>
</dbReference>
<dbReference type="InterPro" id="IPR014284">
    <property type="entry name" value="RNA_pol_sigma-70_dom"/>
</dbReference>
<dbReference type="GO" id="GO:0016987">
    <property type="term" value="F:sigma factor activity"/>
    <property type="evidence" value="ECO:0007669"/>
    <property type="project" value="UniProtKB-KW"/>
</dbReference>
<comment type="caution">
    <text evidence="7">The sequence shown here is derived from an EMBL/GenBank/DDBJ whole genome shotgun (WGS) entry which is preliminary data.</text>
</comment>
<dbReference type="Proteomes" id="UP000293874">
    <property type="component" value="Unassembled WGS sequence"/>
</dbReference>
<dbReference type="PANTHER" id="PTHR43133">
    <property type="entry name" value="RNA POLYMERASE ECF-TYPE SIGMA FACTO"/>
    <property type="match status" value="1"/>
</dbReference>
<feature type="domain" description="RNA polymerase sigma-70 region 2" evidence="5">
    <location>
        <begin position="27"/>
        <end position="93"/>
    </location>
</feature>
<keyword evidence="3" id="KW-0731">Sigma factor</keyword>
<dbReference type="SUPFAM" id="SSF88659">
    <property type="entry name" value="Sigma3 and sigma4 domains of RNA polymerase sigma factors"/>
    <property type="match status" value="1"/>
</dbReference>
<sequence>MHPTDPQINRQLLHRIAEGDEPSFRLLYDEYFNTIYSTALAFTQNSQLAMEVVQETFLRVWKNRARLPEIENLSGFLFVIGRNQVKTALRTARENNQAESLLNVCDQPSPYSPEKAAIMKQFREEVYKAADQLPDQQATVFRLSRFEQLSYEEIATQLGISTATVKNHLVKALGFMRTYFASRYKHLLPFALLIIEKNI</sequence>